<sequence length="300" mass="33287">MLSRNNLYAPLVAYEQTDVVPSAYMINQTSTPKAIQESSLVSFLQGISQDYHREEAMPNDPKNNGSRPTSLSDVQSKIRQRAVAIVGGQVTASMTSTTTGASTKNRKRKRKEISWNDIEEIVKRQTIAIPSMPSRIGSIEFLRELNARWNEYIRSALQLNNSANDTSAIMSRFAALREDVELVGAHVRIGSCSQRKGLTSCYGVVVSERKKTWAVATLQSQRKQKKKGVSNTEKEEVGGDQNVDMLVVPKRGTTLILVVPLRHTEKDAPRTSTLVDDEEIISLSQRSICIVLNGSESNYS</sequence>
<protein>
    <submittedName>
        <fullName evidence="2">Uncharacterized protein</fullName>
    </submittedName>
</protein>
<name>A0AAD2CDJ6_9STRA</name>
<accession>A0AAD2CDJ6</accession>
<keyword evidence="3" id="KW-1185">Reference proteome</keyword>
<feature type="compositionally biased region" description="Polar residues" evidence="1">
    <location>
        <begin position="61"/>
        <end position="74"/>
    </location>
</feature>
<feature type="region of interest" description="Disordered" evidence="1">
    <location>
        <begin position="54"/>
        <end position="74"/>
    </location>
</feature>
<evidence type="ECO:0000313" key="2">
    <source>
        <dbReference type="EMBL" id="CAJ1930473.1"/>
    </source>
</evidence>
<evidence type="ECO:0000256" key="1">
    <source>
        <dbReference type="SAM" id="MobiDB-lite"/>
    </source>
</evidence>
<reference evidence="2" key="1">
    <citation type="submission" date="2023-08" db="EMBL/GenBank/DDBJ databases">
        <authorList>
            <person name="Audoor S."/>
            <person name="Bilcke G."/>
        </authorList>
    </citation>
    <scope>NUCLEOTIDE SEQUENCE</scope>
</reference>
<gene>
    <name evidence="2" type="ORF">CYCCA115_LOCUS1952</name>
</gene>
<evidence type="ECO:0000313" key="3">
    <source>
        <dbReference type="Proteomes" id="UP001295423"/>
    </source>
</evidence>
<comment type="caution">
    <text evidence="2">The sequence shown here is derived from an EMBL/GenBank/DDBJ whole genome shotgun (WGS) entry which is preliminary data.</text>
</comment>
<organism evidence="2 3">
    <name type="scientific">Cylindrotheca closterium</name>
    <dbReference type="NCBI Taxonomy" id="2856"/>
    <lineage>
        <taxon>Eukaryota</taxon>
        <taxon>Sar</taxon>
        <taxon>Stramenopiles</taxon>
        <taxon>Ochrophyta</taxon>
        <taxon>Bacillariophyta</taxon>
        <taxon>Bacillariophyceae</taxon>
        <taxon>Bacillariophycidae</taxon>
        <taxon>Bacillariales</taxon>
        <taxon>Bacillariaceae</taxon>
        <taxon>Cylindrotheca</taxon>
    </lineage>
</organism>
<proteinExistence type="predicted"/>
<dbReference type="AlphaFoldDB" id="A0AAD2CDJ6"/>
<dbReference type="Proteomes" id="UP001295423">
    <property type="component" value="Unassembled WGS sequence"/>
</dbReference>
<dbReference type="EMBL" id="CAKOGP040000113">
    <property type="protein sequence ID" value="CAJ1930473.1"/>
    <property type="molecule type" value="Genomic_DNA"/>
</dbReference>